<evidence type="ECO:0000313" key="1">
    <source>
        <dbReference type="EMBL" id="KEO54806.1"/>
    </source>
</evidence>
<accession>A0A074JB00</accession>
<name>A0A074JB00_9RHOB</name>
<comment type="caution">
    <text evidence="1">The sequence shown here is derived from an EMBL/GenBank/DDBJ whole genome shotgun (WGS) entry which is preliminary data.</text>
</comment>
<keyword evidence="2" id="KW-1185">Reference proteome</keyword>
<reference evidence="1 2" key="1">
    <citation type="journal article" date="2015" name="Antonie Van Leeuwenhoek">
        <title>Thioclava indica sp. nov., isolated from surface seawater of the Indian Ocean.</title>
        <authorList>
            <person name="Liu Y."/>
            <person name="Lai Q."/>
            <person name="Du J."/>
            <person name="Xu H."/>
            <person name="Jiang L."/>
            <person name="Shao Z."/>
        </authorList>
    </citation>
    <scope>NUCLEOTIDE SEQUENCE [LARGE SCALE GENOMIC DNA]</scope>
    <source>
        <strain evidence="1 2">DT23-4</strain>
    </source>
</reference>
<gene>
    <name evidence="1" type="ORF">DT23_18095</name>
</gene>
<dbReference type="EMBL" id="AUNB01000057">
    <property type="protein sequence ID" value="KEO54806.1"/>
    <property type="molecule type" value="Genomic_DNA"/>
</dbReference>
<organism evidence="1 2">
    <name type="scientific">Thioclava indica</name>
    <dbReference type="NCBI Taxonomy" id="1353528"/>
    <lineage>
        <taxon>Bacteria</taxon>
        <taxon>Pseudomonadati</taxon>
        <taxon>Pseudomonadota</taxon>
        <taxon>Alphaproteobacteria</taxon>
        <taxon>Rhodobacterales</taxon>
        <taxon>Paracoccaceae</taxon>
        <taxon>Thioclava</taxon>
    </lineage>
</organism>
<dbReference type="Proteomes" id="UP000027471">
    <property type="component" value="Unassembled WGS sequence"/>
</dbReference>
<proteinExistence type="predicted"/>
<protein>
    <submittedName>
        <fullName evidence="1">Uncharacterized protein</fullName>
    </submittedName>
</protein>
<dbReference type="AlphaFoldDB" id="A0A074JB00"/>
<sequence length="33" mass="3882">MYSAFLRTAYDKPIISILTMSKKWMTKRVKSAD</sequence>
<dbReference type="STRING" id="1353528.DT23_18095"/>
<evidence type="ECO:0000313" key="2">
    <source>
        <dbReference type="Proteomes" id="UP000027471"/>
    </source>
</evidence>